<gene>
    <name evidence="2" type="ORF">CBF29_09375</name>
</gene>
<dbReference type="Gene3D" id="3.30.1390.10">
    <property type="match status" value="1"/>
</dbReference>
<keyword evidence="1" id="KW-0472">Membrane</keyword>
<dbReference type="InterPro" id="IPR014719">
    <property type="entry name" value="Ribosomal_bL12_C/ClpS-like"/>
</dbReference>
<evidence type="ECO:0008006" key="4">
    <source>
        <dbReference type="Google" id="ProtNLM"/>
    </source>
</evidence>
<dbReference type="OrthoDB" id="2327418at2"/>
<evidence type="ECO:0000313" key="3">
    <source>
        <dbReference type="Proteomes" id="UP000287605"/>
    </source>
</evidence>
<organism evidence="2 3">
    <name type="scientific">Vagococcus elongatus</name>
    <dbReference type="NCBI Taxonomy" id="180344"/>
    <lineage>
        <taxon>Bacteria</taxon>
        <taxon>Bacillati</taxon>
        <taxon>Bacillota</taxon>
        <taxon>Bacilli</taxon>
        <taxon>Lactobacillales</taxon>
        <taxon>Enterococcaceae</taxon>
        <taxon>Vagococcus</taxon>
    </lineage>
</organism>
<evidence type="ECO:0000313" key="2">
    <source>
        <dbReference type="EMBL" id="RSU10494.1"/>
    </source>
</evidence>
<comment type="caution">
    <text evidence="2">The sequence shown here is derived from an EMBL/GenBank/DDBJ whole genome shotgun (WGS) entry which is preliminary data.</text>
</comment>
<protein>
    <recommendedName>
        <fullName evidence="4">Ribosomal protein L7/L12 C-terminal domain-containing protein</fullName>
    </recommendedName>
</protein>
<reference evidence="2 3" key="1">
    <citation type="submission" date="2017-05" db="EMBL/GenBank/DDBJ databases">
        <title>Vagococcus spp. assemblies.</title>
        <authorList>
            <person name="Gulvik C.A."/>
        </authorList>
    </citation>
    <scope>NUCLEOTIDE SEQUENCE [LARGE SCALE GENOMIC DNA]</scope>
    <source>
        <strain evidence="2 3">CCUG 51432</strain>
    </source>
</reference>
<keyword evidence="1" id="KW-1133">Transmembrane helix</keyword>
<keyword evidence="3" id="KW-1185">Reference proteome</keyword>
<dbReference type="AlphaFoldDB" id="A0A430AR92"/>
<name>A0A430AR92_9ENTE</name>
<evidence type="ECO:0000256" key="1">
    <source>
        <dbReference type="SAM" id="Phobius"/>
    </source>
</evidence>
<proteinExistence type="predicted"/>
<dbReference type="EMBL" id="NGKA01000014">
    <property type="protein sequence ID" value="RSU10494.1"/>
    <property type="molecule type" value="Genomic_DNA"/>
</dbReference>
<accession>A0A430AR92</accession>
<keyword evidence="1" id="KW-0812">Transmembrane</keyword>
<sequence>MCMRGELLMLCPNCGEKATGKFCSNCGTALKSEDTIVRINGVDINLSEIMRECGDARIKAIKSLRSQTGLGLTDAKEIMFKAYEGKHIPEYTHKPNQKEKKSSLRKRLVSLLMIVGLVGMVFIVVTGKIKYYETLRLAGESRGYIGRESKILESQEGIEQVFNKLRDRKEFEDGEIYLYDFSLSNERIYAIIQDTTIESNFDRYAYNGTRLFRPSWSKGDPINAATLMDGKSIDINDLSPQGIHRFYTQINNYLDKNNVELPEDHLIQIRVHTNLTSALPELTSSVSGLREDLSFKSDLDGDDFEVKDQ</sequence>
<dbReference type="Proteomes" id="UP000287605">
    <property type="component" value="Unassembled WGS sequence"/>
</dbReference>
<feature type="transmembrane region" description="Helical" evidence="1">
    <location>
        <begin position="108"/>
        <end position="127"/>
    </location>
</feature>